<dbReference type="Proteomes" id="UP001163223">
    <property type="component" value="Chromosome"/>
</dbReference>
<protein>
    <submittedName>
        <fullName evidence="1">DUF6492 family protein</fullName>
    </submittedName>
</protein>
<accession>A0ACD4NI63</accession>
<evidence type="ECO:0000313" key="2">
    <source>
        <dbReference type="Proteomes" id="UP001163223"/>
    </source>
</evidence>
<evidence type="ECO:0000313" key="1">
    <source>
        <dbReference type="EMBL" id="WAJ26462.1"/>
    </source>
</evidence>
<proteinExistence type="predicted"/>
<name>A0ACD4NI63_9HYPH</name>
<dbReference type="EMBL" id="CP113520">
    <property type="protein sequence ID" value="WAJ26462.1"/>
    <property type="molecule type" value="Genomic_DNA"/>
</dbReference>
<sequence>MQTAIVTPSYSGDFDRCRLLCESIDRRVVGFSTHYVVVEKKDLSRFAPLAGPRRQIVDERSVLPSWLVAVPDPLSLGRRRIWLSVKGPPLRGWHVQQMRKIAMAAMLSDDGVLFCDSDTVFVRETDLAVLWSNGRFTFYRQENGIAPDKAEHLGWSARAAGLLGIGSAPVSRVDYVAQAVGWRTDTARDMLARIETVASRSWAAALASDRRFSEYLIYGRFVDEVENRPDRHAPTETSICNSCWSEDALARRGLASFFAQATARQPAVGIQSFINADLGLIREAAGLA</sequence>
<gene>
    <name evidence="1" type="ORF">OXU80_16430</name>
</gene>
<organism evidence="1 2">
    <name type="scientific">Antarcticirhabdus aurantiaca</name>
    <dbReference type="NCBI Taxonomy" id="2606717"/>
    <lineage>
        <taxon>Bacteria</taxon>
        <taxon>Pseudomonadati</taxon>
        <taxon>Pseudomonadota</taxon>
        <taxon>Alphaproteobacteria</taxon>
        <taxon>Hyphomicrobiales</taxon>
        <taxon>Aurantimonadaceae</taxon>
        <taxon>Antarcticirhabdus</taxon>
    </lineage>
</organism>
<reference evidence="1" key="1">
    <citation type="submission" date="2022-11" db="EMBL/GenBank/DDBJ databases">
        <title>beta-Carotene-producing bacterium, Jeongeuplla avenae sp. nov., alleviates the salt stress of Arabidopsis seedlings.</title>
        <authorList>
            <person name="Jiang L."/>
            <person name="Lee J."/>
        </authorList>
    </citation>
    <scope>NUCLEOTIDE SEQUENCE</scope>
    <source>
        <strain evidence="1">DY_R2A_6</strain>
    </source>
</reference>
<keyword evidence="2" id="KW-1185">Reference proteome</keyword>